<dbReference type="PROSITE" id="PS51354">
    <property type="entry name" value="GLUTAREDOXIN_2"/>
    <property type="match status" value="1"/>
</dbReference>
<organism evidence="2 3">
    <name type="scientific">Monoraphidium neglectum</name>
    <dbReference type="NCBI Taxonomy" id="145388"/>
    <lineage>
        <taxon>Eukaryota</taxon>
        <taxon>Viridiplantae</taxon>
        <taxon>Chlorophyta</taxon>
        <taxon>core chlorophytes</taxon>
        <taxon>Chlorophyceae</taxon>
        <taxon>CS clade</taxon>
        <taxon>Sphaeropleales</taxon>
        <taxon>Selenastraceae</taxon>
        <taxon>Monoraphidium</taxon>
    </lineage>
</organism>
<accession>A0A0D2KBU8</accession>
<dbReference type="SUPFAM" id="SSF52833">
    <property type="entry name" value="Thioredoxin-like"/>
    <property type="match status" value="1"/>
</dbReference>
<protein>
    <submittedName>
        <fullName evidence="2">Uncharacterized protein</fullName>
    </submittedName>
</protein>
<evidence type="ECO:0000256" key="1">
    <source>
        <dbReference type="SAM" id="SignalP"/>
    </source>
</evidence>
<sequence length="69" mass="7634">MLTRAVVLLLQGKKALAKMQAGDYDEAAVRTRLENLITTRPVVVFSFSTCPFCVKVRRRVGRRGVLAGV</sequence>
<name>A0A0D2KBU8_9CHLO</name>
<keyword evidence="3" id="KW-1185">Reference proteome</keyword>
<dbReference type="PROSITE" id="PS00195">
    <property type="entry name" value="GLUTAREDOXIN_1"/>
    <property type="match status" value="1"/>
</dbReference>
<feature type="chain" id="PRO_5002262585" evidence="1">
    <location>
        <begin position="18"/>
        <end position="69"/>
    </location>
</feature>
<dbReference type="OrthoDB" id="418495at2759"/>
<dbReference type="Proteomes" id="UP000054498">
    <property type="component" value="Unassembled WGS sequence"/>
</dbReference>
<dbReference type="RefSeq" id="XP_013892393.1">
    <property type="nucleotide sequence ID" value="XM_014036939.1"/>
</dbReference>
<evidence type="ECO:0000313" key="2">
    <source>
        <dbReference type="EMBL" id="KIY93373.1"/>
    </source>
</evidence>
<evidence type="ECO:0000313" key="3">
    <source>
        <dbReference type="Proteomes" id="UP000054498"/>
    </source>
</evidence>
<dbReference type="STRING" id="145388.A0A0D2KBU8"/>
<dbReference type="Gene3D" id="3.40.30.10">
    <property type="entry name" value="Glutaredoxin"/>
    <property type="match status" value="1"/>
</dbReference>
<dbReference type="InterPro" id="IPR036249">
    <property type="entry name" value="Thioredoxin-like_sf"/>
</dbReference>
<dbReference type="GeneID" id="25732168"/>
<feature type="signal peptide" evidence="1">
    <location>
        <begin position="1"/>
        <end position="17"/>
    </location>
</feature>
<keyword evidence="1" id="KW-0732">Signal</keyword>
<dbReference type="AlphaFoldDB" id="A0A0D2KBU8"/>
<dbReference type="KEGG" id="mng:MNEG_14590"/>
<dbReference type="EMBL" id="KK104823">
    <property type="protein sequence ID" value="KIY93373.1"/>
    <property type="molecule type" value="Genomic_DNA"/>
</dbReference>
<proteinExistence type="predicted"/>
<gene>
    <name evidence="2" type="ORF">MNEG_14590</name>
</gene>
<dbReference type="InterPro" id="IPR011767">
    <property type="entry name" value="GLR_AS"/>
</dbReference>
<reference evidence="2 3" key="1">
    <citation type="journal article" date="2013" name="BMC Genomics">
        <title>Reconstruction of the lipid metabolism for the microalga Monoraphidium neglectum from its genome sequence reveals characteristics suitable for biofuel production.</title>
        <authorList>
            <person name="Bogen C."/>
            <person name="Al-Dilaimi A."/>
            <person name="Albersmeier A."/>
            <person name="Wichmann J."/>
            <person name="Grundmann M."/>
            <person name="Rupp O."/>
            <person name="Lauersen K.J."/>
            <person name="Blifernez-Klassen O."/>
            <person name="Kalinowski J."/>
            <person name="Goesmann A."/>
            <person name="Mussgnug J.H."/>
            <person name="Kruse O."/>
        </authorList>
    </citation>
    <scope>NUCLEOTIDE SEQUENCE [LARGE SCALE GENOMIC DNA]</scope>
    <source>
        <strain evidence="2 3">SAG 48.87</strain>
    </source>
</reference>